<protein>
    <recommendedName>
        <fullName evidence="2">C17orf113 probable zinc finger domain-containing protein</fullName>
    </recommendedName>
</protein>
<organism evidence="3 4">
    <name type="scientific">Dreissena polymorpha</name>
    <name type="common">Zebra mussel</name>
    <name type="synonym">Mytilus polymorpha</name>
    <dbReference type="NCBI Taxonomy" id="45954"/>
    <lineage>
        <taxon>Eukaryota</taxon>
        <taxon>Metazoa</taxon>
        <taxon>Spiralia</taxon>
        <taxon>Lophotrochozoa</taxon>
        <taxon>Mollusca</taxon>
        <taxon>Bivalvia</taxon>
        <taxon>Autobranchia</taxon>
        <taxon>Heteroconchia</taxon>
        <taxon>Euheterodonta</taxon>
        <taxon>Imparidentia</taxon>
        <taxon>Neoheterodontei</taxon>
        <taxon>Myida</taxon>
        <taxon>Dreissenoidea</taxon>
        <taxon>Dreissenidae</taxon>
        <taxon>Dreissena</taxon>
    </lineage>
</organism>
<evidence type="ECO:0000256" key="1">
    <source>
        <dbReference type="SAM" id="MobiDB-lite"/>
    </source>
</evidence>
<evidence type="ECO:0000313" key="4">
    <source>
        <dbReference type="Proteomes" id="UP000828390"/>
    </source>
</evidence>
<evidence type="ECO:0000259" key="2">
    <source>
        <dbReference type="Pfam" id="PF25431"/>
    </source>
</evidence>
<dbReference type="AlphaFoldDB" id="A0A9D4MBB2"/>
<sequence>MAKRKITSFFLPTDNNNNDTNESSDLTVESQKKTKLNPSMKTVKKWEKELNIKLKLVVDEDDHVNQMFCEDCVQFMPDQTSSFVTGCTSIKKESVKYHRDSVIHQRSIDSKAAQEKEKSGAPSSLIKGLMKLDEVQIEKMEKLFRTAFYIAYNAKPFTDFKDCVNFKLTMA</sequence>
<gene>
    <name evidence="3" type="ORF">DPMN_035613</name>
</gene>
<keyword evidence="4" id="KW-1185">Reference proteome</keyword>
<dbReference type="EMBL" id="JAIWYP010000002">
    <property type="protein sequence ID" value="KAH3872397.1"/>
    <property type="molecule type" value="Genomic_DNA"/>
</dbReference>
<comment type="caution">
    <text evidence="3">The sequence shown here is derived from an EMBL/GenBank/DDBJ whole genome shotgun (WGS) entry which is preliminary data.</text>
</comment>
<reference evidence="3" key="1">
    <citation type="journal article" date="2019" name="bioRxiv">
        <title>The Genome of the Zebra Mussel, Dreissena polymorpha: A Resource for Invasive Species Research.</title>
        <authorList>
            <person name="McCartney M.A."/>
            <person name="Auch B."/>
            <person name="Kono T."/>
            <person name="Mallez S."/>
            <person name="Zhang Y."/>
            <person name="Obille A."/>
            <person name="Becker A."/>
            <person name="Abrahante J.E."/>
            <person name="Garbe J."/>
            <person name="Badalamenti J.P."/>
            <person name="Herman A."/>
            <person name="Mangelson H."/>
            <person name="Liachko I."/>
            <person name="Sullivan S."/>
            <person name="Sone E.D."/>
            <person name="Koren S."/>
            <person name="Silverstein K.A.T."/>
            <person name="Beckman K.B."/>
            <person name="Gohl D.M."/>
        </authorList>
    </citation>
    <scope>NUCLEOTIDE SEQUENCE</scope>
    <source>
        <strain evidence="3">Duluth1</strain>
        <tissue evidence="3">Whole animal</tissue>
    </source>
</reference>
<dbReference type="Proteomes" id="UP000828390">
    <property type="component" value="Unassembled WGS sequence"/>
</dbReference>
<dbReference type="Pfam" id="PF25431">
    <property type="entry name" value="zf-C17orf113"/>
    <property type="match status" value="1"/>
</dbReference>
<feature type="region of interest" description="Disordered" evidence="1">
    <location>
        <begin position="1"/>
        <end position="29"/>
    </location>
</feature>
<evidence type="ECO:0000313" key="3">
    <source>
        <dbReference type="EMBL" id="KAH3872397.1"/>
    </source>
</evidence>
<proteinExistence type="predicted"/>
<dbReference type="PANTHER" id="PTHR46880:SF5">
    <property type="entry name" value="DUF4371 DOMAIN-CONTAINING PROTEIN"/>
    <property type="match status" value="1"/>
</dbReference>
<reference evidence="3" key="2">
    <citation type="submission" date="2020-11" db="EMBL/GenBank/DDBJ databases">
        <authorList>
            <person name="McCartney M.A."/>
            <person name="Auch B."/>
            <person name="Kono T."/>
            <person name="Mallez S."/>
            <person name="Becker A."/>
            <person name="Gohl D.M."/>
            <person name="Silverstein K.A.T."/>
            <person name="Koren S."/>
            <person name="Bechman K.B."/>
            <person name="Herman A."/>
            <person name="Abrahante J.E."/>
            <person name="Garbe J."/>
        </authorList>
    </citation>
    <scope>NUCLEOTIDE SEQUENCE</scope>
    <source>
        <strain evidence="3">Duluth1</strain>
        <tissue evidence="3">Whole animal</tissue>
    </source>
</reference>
<dbReference type="PANTHER" id="PTHR46880">
    <property type="entry name" value="RAS-ASSOCIATING DOMAIN-CONTAINING PROTEIN"/>
    <property type="match status" value="1"/>
</dbReference>
<feature type="domain" description="C17orf113 probable zinc finger" evidence="2">
    <location>
        <begin position="56"/>
        <end position="114"/>
    </location>
</feature>
<accession>A0A9D4MBB2</accession>
<name>A0A9D4MBB2_DREPO</name>
<dbReference type="InterPro" id="IPR057456">
    <property type="entry name" value="Znf_C17orf113"/>
</dbReference>